<evidence type="ECO:0000256" key="7">
    <source>
        <dbReference type="ARBA" id="ARBA00024202"/>
    </source>
</evidence>
<dbReference type="PANTHER" id="PTHR43163:SF6">
    <property type="entry name" value="DIPEPTIDE TRANSPORT SYSTEM PERMEASE PROTEIN DPPB-RELATED"/>
    <property type="match status" value="1"/>
</dbReference>
<dbReference type="PROSITE" id="PS50928">
    <property type="entry name" value="ABC_TM1"/>
    <property type="match status" value="1"/>
</dbReference>
<protein>
    <submittedName>
        <fullName evidence="10">ABC transporter permease</fullName>
    </submittedName>
    <submittedName>
        <fullName evidence="11">Peptide/nickel transport system permease protein</fullName>
    </submittedName>
</protein>
<evidence type="ECO:0000256" key="6">
    <source>
        <dbReference type="ARBA" id="ARBA00023136"/>
    </source>
</evidence>
<dbReference type="Proteomes" id="UP000184123">
    <property type="component" value="Unassembled WGS sequence"/>
</dbReference>
<dbReference type="Pfam" id="PF19300">
    <property type="entry name" value="BPD_transp_1_N"/>
    <property type="match status" value="1"/>
</dbReference>
<dbReference type="InterPro" id="IPR000515">
    <property type="entry name" value="MetI-like"/>
</dbReference>
<dbReference type="SUPFAM" id="SSF161098">
    <property type="entry name" value="MetI-like"/>
    <property type="match status" value="1"/>
</dbReference>
<proteinExistence type="inferred from homology"/>
<comment type="similarity">
    <text evidence="7">Belongs to the binding-protein-dependent transport system permease family. OppBC subfamily.</text>
</comment>
<dbReference type="RefSeq" id="WP_073433706.1">
    <property type="nucleotide sequence ID" value="NZ_BJXU01000001.1"/>
</dbReference>
<evidence type="ECO:0000256" key="4">
    <source>
        <dbReference type="ARBA" id="ARBA00022692"/>
    </source>
</evidence>
<evidence type="ECO:0000259" key="9">
    <source>
        <dbReference type="PROSITE" id="PS50928"/>
    </source>
</evidence>
<dbReference type="InterPro" id="IPR045621">
    <property type="entry name" value="BPD_transp_1_N"/>
</dbReference>
<evidence type="ECO:0000313" key="10">
    <source>
        <dbReference type="EMBL" id="GEN22055.1"/>
    </source>
</evidence>
<dbReference type="CDD" id="cd06261">
    <property type="entry name" value="TM_PBP2"/>
    <property type="match status" value="1"/>
</dbReference>
<keyword evidence="5 8" id="KW-1133">Transmembrane helix</keyword>
<keyword evidence="6 8" id="KW-0472">Membrane</keyword>
<dbReference type="GO" id="GO:0005886">
    <property type="term" value="C:plasma membrane"/>
    <property type="evidence" value="ECO:0007669"/>
    <property type="project" value="UniProtKB-SubCell"/>
</dbReference>
<keyword evidence="2 8" id="KW-0813">Transport</keyword>
<evidence type="ECO:0000313" key="13">
    <source>
        <dbReference type="Proteomes" id="UP000321726"/>
    </source>
</evidence>
<keyword evidence="4 8" id="KW-0812">Transmembrane</keyword>
<dbReference type="AlphaFoldDB" id="A0A1M7BCJ2"/>
<evidence type="ECO:0000256" key="5">
    <source>
        <dbReference type="ARBA" id="ARBA00022989"/>
    </source>
</evidence>
<keyword evidence="13" id="KW-1185">Reference proteome</keyword>
<keyword evidence="3" id="KW-1003">Cell membrane</keyword>
<gene>
    <name evidence="10" type="ORF">HCU01_00040</name>
    <name evidence="11" type="ORF">SAMN05660971_00844</name>
</gene>
<dbReference type="EMBL" id="BJXU01000001">
    <property type="protein sequence ID" value="GEN22055.1"/>
    <property type="molecule type" value="Genomic_DNA"/>
</dbReference>
<dbReference type="PANTHER" id="PTHR43163">
    <property type="entry name" value="DIPEPTIDE TRANSPORT SYSTEM PERMEASE PROTEIN DPPB-RELATED"/>
    <property type="match status" value="1"/>
</dbReference>
<evidence type="ECO:0000256" key="3">
    <source>
        <dbReference type="ARBA" id="ARBA00022475"/>
    </source>
</evidence>
<dbReference type="STRING" id="44933.SAMN05660971_00844"/>
<feature type="transmembrane region" description="Helical" evidence="8">
    <location>
        <begin position="110"/>
        <end position="131"/>
    </location>
</feature>
<accession>A0A1M7BCJ2</accession>
<evidence type="ECO:0000256" key="1">
    <source>
        <dbReference type="ARBA" id="ARBA00004651"/>
    </source>
</evidence>
<dbReference type="Proteomes" id="UP000321726">
    <property type="component" value="Unassembled WGS sequence"/>
</dbReference>
<evidence type="ECO:0000313" key="12">
    <source>
        <dbReference type="Proteomes" id="UP000184123"/>
    </source>
</evidence>
<feature type="transmembrane region" description="Helical" evidence="8">
    <location>
        <begin position="287"/>
        <end position="308"/>
    </location>
</feature>
<evidence type="ECO:0000256" key="8">
    <source>
        <dbReference type="RuleBase" id="RU363032"/>
    </source>
</evidence>
<dbReference type="Pfam" id="PF00528">
    <property type="entry name" value="BPD_transp_1"/>
    <property type="match status" value="1"/>
</dbReference>
<evidence type="ECO:0000256" key="2">
    <source>
        <dbReference type="ARBA" id="ARBA00022448"/>
    </source>
</evidence>
<comment type="subcellular location">
    <subcellularLocation>
        <location evidence="1 8">Cell membrane</location>
        <topology evidence="1 8">Multi-pass membrane protein</topology>
    </subcellularLocation>
</comment>
<name>A0A1M7BCJ2_9GAMM</name>
<dbReference type="GO" id="GO:0071916">
    <property type="term" value="F:dipeptide transmembrane transporter activity"/>
    <property type="evidence" value="ECO:0007669"/>
    <property type="project" value="TreeGrafter"/>
</dbReference>
<organism evidence="11 12">
    <name type="scientific">Halomonas cupida</name>
    <dbReference type="NCBI Taxonomy" id="44933"/>
    <lineage>
        <taxon>Bacteria</taxon>
        <taxon>Pseudomonadati</taxon>
        <taxon>Pseudomonadota</taxon>
        <taxon>Gammaproteobacteria</taxon>
        <taxon>Oceanospirillales</taxon>
        <taxon>Halomonadaceae</taxon>
        <taxon>Halomonas</taxon>
    </lineage>
</organism>
<sequence length="315" mass="33517">MNRVISTLLLQRLVQAGLVAWVVGTLTFILTRALPGDMAFRIAAGRYGYEQVNAEAAAAVQAELGLDQSPLIAYFHWLSDLLSLDLGHSLVSGESVVSELAHQLGHSLDLALMAMLLALVIGVPVGILSGLRPNGWVDRLALVSAVALRSLPPFVIGLLLIMLFAVQLGWLPAAGHGGGSHLWLPAMALALGLAAVSARVTRHGMARVAGSPYYAFSRTRGLSEGQTLARHGLRNVAVPVIAYLSVQLVYLVEGVVVIESLFAWPGIGHALVHAVVARDVPMIQGTALVMGLLFVTLNTLVDLVSLYIDPRRRLS</sequence>
<reference evidence="10 13" key="2">
    <citation type="submission" date="2019-07" db="EMBL/GenBank/DDBJ databases">
        <title>Whole genome shotgun sequence of Halomonas cupida NBRC 102219.</title>
        <authorList>
            <person name="Hosoyama A."/>
            <person name="Uohara A."/>
            <person name="Ohji S."/>
            <person name="Ichikawa N."/>
        </authorList>
    </citation>
    <scope>NUCLEOTIDE SEQUENCE [LARGE SCALE GENOMIC DNA]</scope>
    <source>
        <strain evidence="10 13">NBRC 102219</strain>
    </source>
</reference>
<feature type="transmembrane region" description="Helical" evidence="8">
    <location>
        <begin position="240"/>
        <end position="267"/>
    </location>
</feature>
<reference evidence="11 12" key="1">
    <citation type="submission" date="2016-11" db="EMBL/GenBank/DDBJ databases">
        <authorList>
            <person name="Jaros S."/>
            <person name="Januszkiewicz K."/>
            <person name="Wedrychowicz H."/>
        </authorList>
    </citation>
    <scope>NUCLEOTIDE SEQUENCE [LARGE SCALE GENOMIC DNA]</scope>
    <source>
        <strain evidence="11 12">DSM 4740</strain>
    </source>
</reference>
<feature type="transmembrane region" description="Helical" evidence="8">
    <location>
        <begin position="182"/>
        <end position="201"/>
    </location>
</feature>
<feature type="domain" description="ABC transmembrane type-1" evidence="9">
    <location>
        <begin position="104"/>
        <end position="305"/>
    </location>
</feature>
<feature type="transmembrane region" description="Helical" evidence="8">
    <location>
        <begin position="12"/>
        <end position="31"/>
    </location>
</feature>
<dbReference type="EMBL" id="FRCA01000001">
    <property type="protein sequence ID" value="SHL52755.1"/>
    <property type="molecule type" value="Genomic_DNA"/>
</dbReference>
<dbReference type="Gene3D" id="1.10.3720.10">
    <property type="entry name" value="MetI-like"/>
    <property type="match status" value="1"/>
</dbReference>
<feature type="transmembrane region" description="Helical" evidence="8">
    <location>
        <begin position="151"/>
        <end position="170"/>
    </location>
</feature>
<evidence type="ECO:0000313" key="11">
    <source>
        <dbReference type="EMBL" id="SHL52755.1"/>
    </source>
</evidence>
<dbReference type="InterPro" id="IPR035906">
    <property type="entry name" value="MetI-like_sf"/>
</dbReference>